<sequence length="164" mass="17514">MVQVTVRNVSGQELELELFDTETAFDVKQKIQALWGLPPACQELVLQSTLRTIADAYSFATGEELELLLICSLREVCARLGSGSVTKRASALKDLAAVRGHASAVDDPNAHVRDRAVDAILQVANIGNQSVLDVANRLLDTQEAELGLRLIAGVAPRGTGAPEP</sequence>
<feature type="domain" description="Ubiquitin-like" evidence="1">
    <location>
        <begin position="2"/>
        <end position="60"/>
    </location>
</feature>
<evidence type="ECO:0000313" key="2">
    <source>
        <dbReference type="EMBL" id="CAE7342743.1"/>
    </source>
</evidence>
<gene>
    <name evidence="2" type="primary">RUB1</name>
    <name evidence="2" type="ORF">SNAT2548_LOCUS17949</name>
</gene>
<proteinExistence type="predicted"/>
<organism evidence="2 3">
    <name type="scientific">Symbiodinium natans</name>
    <dbReference type="NCBI Taxonomy" id="878477"/>
    <lineage>
        <taxon>Eukaryota</taxon>
        <taxon>Sar</taxon>
        <taxon>Alveolata</taxon>
        <taxon>Dinophyceae</taxon>
        <taxon>Suessiales</taxon>
        <taxon>Symbiodiniaceae</taxon>
        <taxon>Symbiodinium</taxon>
    </lineage>
</organism>
<reference evidence="2" key="1">
    <citation type="submission" date="2021-02" db="EMBL/GenBank/DDBJ databases">
        <authorList>
            <person name="Dougan E. K."/>
            <person name="Rhodes N."/>
            <person name="Thang M."/>
            <person name="Chan C."/>
        </authorList>
    </citation>
    <scope>NUCLEOTIDE SEQUENCE</scope>
</reference>
<dbReference type="InterPro" id="IPR000626">
    <property type="entry name" value="Ubiquitin-like_dom"/>
</dbReference>
<dbReference type="Gene3D" id="3.10.20.90">
    <property type="entry name" value="Phosphatidylinositol 3-kinase Catalytic Subunit, Chain A, domain 1"/>
    <property type="match status" value="1"/>
</dbReference>
<dbReference type="PROSITE" id="PS50053">
    <property type="entry name" value="UBIQUITIN_2"/>
    <property type="match status" value="1"/>
</dbReference>
<comment type="caution">
    <text evidence="2">The sequence shown here is derived from an EMBL/GenBank/DDBJ whole genome shotgun (WGS) entry which is preliminary data.</text>
</comment>
<dbReference type="Proteomes" id="UP000604046">
    <property type="component" value="Unassembled WGS sequence"/>
</dbReference>
<dbReference type="SUPFAM" id="SSF54236">
    <property type="entry name" value="Ubiquitin-like"/>
    <property type="match status" value="1"/>
</dbReference>
<dbReference type="OrthoDB" id="10471989at2759"/>
<evidence type="ECO:0000259" key="1">
    <source>
        <dbReference type="PROSITE" id="PS50053"/>
    </source>
</evidence>
<evidence type="ECO:0000313" key="3">
    <source>
        <dbReference type="Proteomes" id="UP000604046"/>
    </source>
</evidence>
<dbReference type="CDD" id="cd17039">
    <property type="entry name" value="Ubl_ubiquitin_like"/>
    <property type="match status" value="1"/>
</dbReference>
<name>A0A812NYW6_9DINO</name>
<dbReference type="AlphaFoldDB" id="A0A812NYW6"/>
<protein>
    <submittedName>
        <fullName evidence="2">RUB1 protein</fullName>
    </submittedName>
</protein>
<dbReference type="InterPro" id="IPR029071">
    <property type="entry name" value="Ubiquitin-like_domsf"/>
</dbReference>
<accession>A0A812NYW6</accession>
<keyword evidence="3" id="KW-1185">Reference proteome</keyword>
<dbReference type="EMBL" id="CAJNDS010002129">
    <property type="protein sequence ID" value="CAE7342743.1"/>
    <property type="molecule type" value="Genomic_DNA"/>
</dbReference>